<keyword evidence="1 2" id="KW-0129">CBS domain</keyword>
<proteinExistence type="predicted"/>
<evidence type="ECO:0000256" key="1">
    <source>
        <dbReference type="ARBA" id="ARBA00023122"/>
    </source>
</evidence>
<reference evidence="5" key="2">
    <citation type="submission" date="2019-08" db="EMBL/GenBank/DDBJ databases">
        <authorList>
            <person name="Im W.-T."/>
        </authorList>
    </citation>
    <scope>NUCLEOTIDE SEQUENCE</scope>
    <source>
        <strain evidence="5">NF 2-5-3</strain>
    </source>
</reference>
<accession>A0A5C6V677</accession>
<dbReference type="InterPro" id="IPR046342">
    <property type="entry name" value="CBS_dom_sf"/>
</dbReference>
<feature type="domain" description="CBS" evidence="3">
    <location>
        <begin position="7"/>
        <end position="63"/>
    </location>
</feature>
<dbReference type="InterPro" id="IPR017080">
    <property type="entry name" value="UCP036990_CBS_BON"/>
</dbReference>
<evidence type="ECO:0000313" key="6">
    <source>
        <dbReference type="Proteomes" id="UP000321776"/>
    </source>
</evidence>
<reference evidence="5 6" key="1">
    <citation type="journal article" date="2018" name="Int. J. Syst. Evol. Microbiol.">
        <title>Paraburkholderia azotifigens sp. nov., a nitrogen-fixing bacterium isolated from paddy soil.</title>
        <authorList>
            <person name="Choi G.M."/>
            <person name="Im W.T."/>
        </authorList>
    </citation>
    <scope>NUCLEOTIDE SEQUENCE [LARGE SCALE GENOMIC DNA]</scope>
    <source>
        <strain evidence="5 6">NF 2-5-3</strain>
    </source>
</reference>
<dbReference type="RefSeq" id="WP_028364215.1">
    <property type="nucleotide sequence ID" value="NZ_JAZHFZ010000040.1"/>
</dbReference>
<dbReference type="SUPFAM" id="SSF54631">
    <property type="entry name" value="CBS-domain pair"/>
    <property type="match status" value="1"/>
</dbReference>
<dbReference type="SMART" id="SM00116">
    <property type="entry name" value="CBS"/>
    <property type="match status" value="2"/>
</dbReference>
<evidence type="ECO:0000256" key="2">
    <source>
        <dbReference type="PROSITE-ProRule" id="PRU00703"/>
    </source>
</evidence>
<dbReference type="PROSITE" id="PS51371">
    <property type="entry name" value="CBS"/>
    <property type="match status" value="2"/>
</dbReference>
<evidence type="ECO:0000313" key="7">
    <source>
        <dbReference type="Proteomes" id="UP001481677"/>
    </source>
</evidence>
<evidence type="ECO:0000259" key="3">
    <source>
        <dbReference type="PROSITE" id="PS51371"/>
    </source>
</evidence>
<comment type="caution">
    <text evidence="5">The sequence shown here is derived from an EMBL/GenBank/DDBJ whole genome shotgun (WGS) entry which is preliminary data.</text>
</comment>
<sequence>MLAIDVMTPSVICAKPDMTVQEAAQRLVDNRISGMPVVDADGVLVGIVSEGDLLHRVETGTETRRSRWLELFSTTRDLASTFVKEHGRKVEDVMSRAVFSVDERTPVADIAEMMETRRIKRVPVMRGGELVGIVTRGNLIRALASAPAFSQAQDGPAASDREIADAIVAALSGKRWALTKENVIVKDGVAHLWGVIQSEEEEHALCIAALEVKGVKEARAHLSFPTMMPLM</sequence>
<feature type="domain" description="CBS" evidence="3">
    <location>
        <begin position="94"/>
        <end position="149"/>
    </location>
</feature>
<dbReference type="AlphaFoldDB" id="A0A5C6V677"/>
<dbReference type="Proteomes" id="UP001481677">
    <property type="component" value="Unassembled WGS sequence"/>
</dbReference>
<dbReference type="PANTHER" id="PTHR43080">
    <property type="entry name" value="CBS DOMAIN-CONTAINING PROTEIN CBSX3, MITOCHONDRIAL"/>
    <property type="match status" value="1"/>
</dbReference>
<gene>
    <name evidence="5" type="ORF">FRZ40_37130</name>
    <name evidence="4" type="ORF">V4C56_35670</name>
</gene>
<dbReference type="Pfam" id="PF00571">
    <property type="entry name" value="CBS"/>
    <property type="match status" value="2"/>
</dbReference>
<dbReference type="InterPro" id="IPR051257">
    <property type="entry name" value="Diverse_CBS-Domain"/>
</dbReference>
<dbReference type="EMBL" id="JAZHGA010000040">
    <property type="protein sequence ID" value="MEM5344953.1"/>
    <property type="molecule type" value="Genomic_DNA"/>
</dbReference>
<keyword evidence="7" id="KW-1185">Reference proteome</keyword>
<evidence type="ECO:0000313" key="5">
    <source>
        <dbReference type="EMBL" id="TXC79946.1"/>
    </source>
</evidence>
<dbReference type="CDD" id="cd04586">
    <property type="entry name" value="CBS_pair_BON_assoc"/>
    <property type="match status" value="1"/>
</dbReference>
<dbReference type="PANTHER" id="PTHR43080:SF26">
    <property type="entry name" value="REGULATORY PROTEIN"/>
    <property type="match status" value="1"/>
</dbReference>
<dbReference type="Proteomes" id="UP000321776">
    <property type="component" value="Unassembled WGS sequence"/>
</dbReference>
<organism evidence="5 6">
    <name type="scientific">Paraburkholderia azotifigens</name>
    <dbReference type="NCBI Taxonomy" id="2057004"/>
    <lineage>
        <taxon>Bacteria</taxon>
        <taxon>Pseudomonadati</taxon>
        <taxon>Pseudomonadota</taxon>
        <taxon>Betaproteobacteria</taxon>
        <taxon>Burkholderiales</taxon>
        <taxon>Burkholderiaceae</taxon>
        <taxon>Paraburkholderia</taxon>
    </lineage>
</organism>
<protein>
    <submittedName>
        <fullName evidence="5">CBS domain-containing protein</fullName>
    </submittedName>
</protein>
<dbReference type="Gene3D" id="3.10.580.10">
    <property type="entry name" value="CBS-domain"/>
    <property type="match status" value="1"/>
</dbReference>
<dbReference type="InterPro" id="IPR000644">
    <property type="entry name" value="CBS_dom"/>
</dbReference>
<name>A0A5C6V677_9BURK</name>
<dbReference type="PIRSF" id="PIRSF036990">
    <property type="entry name" value="UCP036990_CBS_BON"/>
    <property type="match status" value="1"/>
</dbReference>
<dbReference type="EMBL" id="VOQS01000005">
    <property type="protein sequence ID" value="TXC79946.1"/>
    <property type="molecule type" value="Genomic_DNA"/>
</dbReference>
<evidence type="ECO:0000313" key="4">
    <source>
        <dbReference type="EMBL" id="MEM5344953.1"/>
    </source>
</evidence>
<reference evidence="4 7" key="3">
    <citation type="submission" date="2024-01" db="EMBL/GenBank/DDBJ databases">
        <title>The diversity of rhizobia nodulating Mimosa spp. in eleven states of Brazil covering several biomes is determined by host plant, location, and edaphic factors.</title>
        <authorList>
            <person name="Rouws L."/>
            <person name="Barauna A."/>
            <person name="Beukes C."/>
            <person name="De Faria S.M."/>
            <person name="Gross E."/>
            <person name="Dos Reis Junior F.B."/>
            <person name="Simon M."/>
            <person name="Maluk M."/>
            <person name="Odee D.W."/>
            <person name="Kenicer G."/>
            <person name="Young J.P.W."/>
            <person name="Reis V.M."/>
            <person name="Zilli J."/>
            <person name="James E.K."/>
        </authorList>
    </citation>
    <scope>NUCLEOTIDE SEQUENCE [LARGE SCALE GENOMIC DNA]</scope>
    <source>
        <strain evidence="4 7">JPY530</strain>
    </source>
</reference>